<organism evidence="2 3">
    <name type="scientific">Kosmotoga olearia (strain ATCC BAA-1733 / DSM 21960 / TBF 19.5.1)</name>
    <dbReference type="NCBI Taxonomy" id="521045"/>
    <lineage>
        <taxon>Bacteria</taxon>
        <taxon>Thermotogati</taxon>
        <taxon>Thermotogota</taxon>
        <taxon>Thermotogae</taxon>
        <taxon>Kosmotogales</taxon>
        <taxon>Kosmotogaceae</taxon>
        <taxon>Kosmotoga</taxon>
    </lineage>
</organism>
<keyword evidence="1" id="KW-0472">Membrane</keyword>
<keyword evidence="3" id="KW-1185">Reference proteome</keyword>
<dbReference type="RefSeq" id="WP_015869234.1">
    <property type="nucleotide sequence ID" value="NC_012785.1"/>
</dbReference>
<proteinExistence type="predicted"/>
<feature type="transmembrane region" description="Helical" evidence="1">
    <location>
        <begin position="28"/>
        <end position="51"/>
    </location>
</feature>
<protein>
    <submittedName>
        <fullName evidence="2">Uncharacterized protein</fullName>
    </submittedName>
</protein>
<reference evidence="2 3" key="2">
    <citation type="journal article" date="2011" name="J. Bacteriol.">
        <title>Genome Sequence of Kosmotoga olearia Strain TBF 19.5.1, a Thermophilic Bacterium with a Wide Growth Temperature Range, Isolated from the Troll B Oil Platform in the North Sea.</title>
        <authorList>
            <person name="Swithers K.S."/>
            <person name="Dipippo J.L."/>
            <person name="Bruce D.C."/>
            <person name="Detter C."/>
            <person name="Tapia R."/>
            <person name="Han S."/>
            <person name="Goodwin L.A."/>
            <person name="Han J."/>
            <person name="Woyke T."/>
            <person name="Pitluck S."/>
            <person name="Pennacchio L."/>
            <person name="Nolan M."/>
            <person name="Mikhailova N."/>
            <person name="Land M.L."/>
            <person name="Nesbo C.L."/>
            <person name="Gogarten J.P."/>
            <person name="Noll K.M."/>
        </authorList>
    </citation>
    <scope>NUCLEOTIDE SEQUENCE [LARGE SCALE GENOMIC DNA]</scope>
    <source>
        <strain evidence="3">ATCC BAA-1733 / DSM 21960 / TBF 19.5.1</strain>
    </source>
</reference>
<accession>C5CGS2</accession>
<keyword evidence="1" id="KW-1133">Transmembrane helix</keyword>
<evidence type="ECO:0000313" key="3">
    <source>
        <dbReference type="Proteomes" id="UP000002382"/>
    </source>
</evidence>
<dbReference type="HOGENOM" id="CLU_2369566_0_0_0"/>
<dbReference type="STRING" id="521045.Kole_1910"/>
<gene>
    <name evidence="2" type="ordered locus">Kole_1910</name>
</gene>
<dbReference type="KEGG" id="kol:Kole_1910"/>
<dbReference type="OrthoDB" id="49563at2"/>
<dbReference type="AlphaFoldDB" id="C5CGS2"/>
<evidence type="ECO:0000313" key="2">
    <source>
        <dbReference type="EMBL" id="ACR80591.1"/>
    </source>
</evidence>
<name>C5CGS2_KOSOT</name>
<evidence type="ECO:0000256" key="1">
    <source>
        <dbReference type="SAM" id="Phobius"/>
    </source>
</evidence>
<dbReference type="EMBL" id="CP001634">
    <property type="protein sequence ID" value="ACR80591.1"/>
    <property type="molecule type" value="Genomic_DNA"/>
</dbReference>
<reference evidence="2 3" key="1">
    <citation type="submission" date="2009-06" db="EMBL/GenBank/DDBJ databases">
        <title>Complete sequence of Thermotogales bacterium TBF 19.5.1.</title>
        <authorList>
            <consortium name="US DOE Joint Genome Institute"/>
            <person name="Lucas S."/>
            <person name="Copeland A."/>
            <person name="Lapidus A."/>
            <person name="Glavina del Rio T."/>
            <person name="Tice H."/>
            <person name="Bruce D."/>
            <person name="Goodwin L."/>
            <person name="Pitluck S."/>
            <person name="Chertkov O."/>
            <person name="Brettin T."/>
            <person name="Detter J.C."/>
            <person name="Han C."/>
            <person name="Schmutz J."/>
            <person name="Larimer F."/>
            <person name="Land M."/>
            <person name="Hauser L."/>
            <person name="Kyrpides N."/>
            <person name="Ovchinnikova G."/>
            <person name="Noll K."/>
        </authorList>
    </citation>
    <scope>NUCLEOTIDE SEQUENCE [LARGE SCALE GENOMIC DNA]</scope>
    <source>
        <strain evidence="3">ATCC BAA-1733 / DSM 21960 / TBF 19.5.1</strain>
    </source>
</reference>
<sequence length="96" mass="10692">MQSITAKRRAVRASVHERTLEISGVRSLLLALEVFVIFLSVAVSIALPLYFGNEADKLGEIASIKEHKTVFLESRLEDMTREIAFLETVAGMKAEK</sequence>
<dbReference type="Proteomes" id="UP000002382">
    <property type="component" value="Chromosome"/>
</dbReference>
<dbReference type="eggNOG" id="ENOG502ZMIS">
    <property type="taxonomic scope" value="Bacteria"/>
</dbReference>
<keyword evidence="1" id="KW-0812">Transmembrane</keyword>